<dbReference type="EMBL" id="SBJO01000072">
    <property type="protein sequence ID" value="KAF9763491.1"/>
    <property type="molecule type" value="Genomic_DNA"/>
</dbReference>
<accession>A0A9P6H1J6</accession>
<evidence type="ECO:0000313" key="2">
    <source>
        <dbReference type="EMBL" id="KAF9763491.1"/>
    </source>
</evidence>
<dbReference type="Proteomes" id="UP000740883">
    <property type="component" value="Unassembled WGS sequence"/>
</dbReference>
<feature type="compositionally biased region" description="Low complexity" evidence="1">
    <location>
        <begin position="109"/>
        <end position="124"/>
    </location>
</feature>
<protein>
    <submittedName>
        <fullName evidence="2">Uncharacterized protein</fullName>
    </submittedName>
</protein>
<organism evidence="2 3">
    <name type="scientific">Nosema granulosis</name>
    <dbReference type="NCBI Taxonomy" id="83296"/>
    <lineage>
        <taxon>Eukaryota</taxon>
        <taxon>Fungi</taxon>
        <taxon>Fungi incertae sedis</taxon>
        <taxon>Microsporidia</taxon>
        <taxon>Nosematidae</taxon>
        <taxon>Nosema</taxon>
    </lineage>
</organism>
<reference evidence="2 3" key="1">
    <citation type="journal article" date="2020" name="Genome Biol. Evol.">
        <title>Comparative genomics of strictly vertically transmitted, feminizing microsporidia endosymbionts of amphipod crustaceans.</title>
        <authorList>
            <person name="Cormier A."/>
            <person name="Chebbi M.A."/>
            <person name="Giraud I."/>
            <person name="Wattier R."/>
            <person name="Teixeira M."/>
            <person name="Gilbert C."/>
            <person name="Rigaud T."/>
            <person name="Cordaux R."/>
        </authorList>
    </citation>
    <scope>NUCLEOTIDE SEQUENCE [LARGE SCALE GENOMIC DNA]</scope>
    <source>
        <strain evidence="2 3">Ou3-Ou53</strain>
    </source>
</reference>
<feature type="compositionally biased region" description="Basic and acidic residues" evidence="1">
    <location>
        <begin position="125"/>
        <end position="150"/>
    </location>
</feature>
<sequence length="694" mass="80349">MLFYISLIATTKSISEDDSTNIIIKDSYLPIKSIESASKNIDDLFVEEESLKSPPDIESLKDLERIDRLNSFFRTSQNFSINKILTDKKIINSSKRNISEFGGKERPFSRSSLYSHSDSSPLKSPEGKERCFKEAEKNINQENITKEGNRENSYGKYSKGRKILDKTFLMDENNKTSLLKENSNRKGYKDLTKLKEIYTKPEDLICFKQPSQKSIKTADLKGPREKVSPGNTESLPEVSFFLDLKVPIYPLCESPFLSTTPNSIISGFSLNSSDIERADSVLNNFDQDIFDNITNSGSVNKDIQSPQPENSKLKTKNSGFSTKLCIKNEFNEINFETPSKFNLLEKWSIYEGIFDNFRKDNSSAGPSFFFQFRICRCIDILERHRAHDNLISKYKFNYHVNTCRNYLSNYNKKTYMSLEDSDDNQHIQAFRTLVISLAFKYHNEDFDVFEDLTKLANLYLRKIKTPLAIYNNINIEIQRTKYYKHLIPEASVIEILINRKNVKGKLCLLRAFGLLIIINSLASKMFPGGCNILILVCKYNENKSLYTQTVKKIYKCYGRIIALKGKKSIVIALLDELGYDPTFRYLELFTPILLALDIMHPYTAMNFVKFVSRNFIKEKNIMEILIMDMYICLELILTLSILLYNDTLNHQLDADECLLVWFRYYIETFGSQLNFEDVFDCLKYMSEEIVGNNI</sequence>
<evidence type="ECO:0000256" key="1">
    <source>
        <dbReference type="SAM" id="MobiDB-lite"/>
    </source>
</evidence>
<comment type="caution">
    <text evidence="2">The sequence shown here is derived from an EMBL/GenBank/DDBJ whole genome shotgun (WGS) entry which is preliminary data.</text>
</comment>
<proteinExistence type="predicted"/>
<dbReference type="AlphaFoldDB" id="A0A9P6H1J6"/>
<evidence type="ECO:0000313" key="3">
    <source>
        <dbReference type="Proteomes" id="UP000740883"/>
    </source>
</evidence>
<feature type="region of interest" description="Disordered" evidence="1">
    <location>
        <begin position="101"/>
        <end position="156"/>
    </location>
</feature>
<keyword evidence="3" id="KW-1185">Reference proteome</keyword>
<name>A0A9P6H1J6_9MICR</name>
<gene>
    <name evidence="2" type="ORF">NGRA_1231</name>
</gene>
<feature type="region of interest" description="Disordered" evidence="1">
    <location>
        <begin position="297"/>
        <end position="316"/>
    </location>
</feature>